<dbReference type="EMBL" id="GGFK01014948">
    <property type="protein sequence ID" value="MBW48269.1"/>
    <property type="molecule type" value="Transcribed_RNA"/>
</dbReference>
<organism evidence="2">
    <name type="scientific">Anopheles triannulatus</name>
    <dbReference type="NCBI Taxonomy" id="58253"/>
    <lineage>
        <taxon>Eukaryota</taxon>
        <taxon>Metazoa</taxon>
        <taxon>Ecdysozoa</taxon>
        <taxon>Arthropoda</taxon>
        <taxon>Hexapoda</taxon>
        <taxon>Insecta</taxon>
        <taxon>Pterygota</taxon>
        <taxon>Neoptera</taxon>
        <taxon>Endopterygota</taxon>
        <taxon>Diptera</taxon>
        <taxon>Nematocera</taxon>
        <taxon>Culicoidea</taxon>
        <taxon>Culicidae</taxon>
        <taxon>Anophelinae</taxon>
        <taxon>Anopheles</taxon>
    </lineage>
</organism>
<protein>
    <submittedName>
        <fullName evidence="2">Putative secreted protein</fullName>
    </submittedName>
</protein>
<name>A0A2M4B5D6_9DIPT</name>
<reference evidence="2" key="1">
    <citation type="submission" date="2018-01" db="EMBL/GenBank/DDBJ databases">
        <title>An insight into the sialome of Amazonian anophelines.</title>
        <authorList>
            <person name="Ribeiro J.M."/>
            <person name="Scarpassa V."/>
            <person name="Calvo E."/>
        </authorList>
    </citation>
    <scope>NUCLEOTIDE SEQUENCE</scope>
    <source>
        <tissue evidence="2">Salivary glands</tissue>
    </source>
</reference>
<accession>A0A2M4B5D6</accession>
<evidence type="ECO:0000313" key="2">
    <source>
        <dbReference type="EMBL" id="MBW48269.1"/>
    </source>
</evidence>
<feature type="signal peptide" evidence="1">
    <location>
        <begin position="1"/>
        <end position="21"/>
    </location>
</feature>
<feature type="chain" id="PRO_5014597728" evidence="1">
    <location>
        <begin position="22"/>
        <end position="87"/>
    </location>
</feature>
<proteinExistence type="predicted"/>
<keyword evidence="1" id="KW-0732">Signal</keyword>
<dbReference type="AlphaFoldDB" id="A0A2M4B5D6"/>
<sequence>MTRSFAAIPWKFSVFVLPLRAASIRSGAMVNWAVHDRHRTGRSADPDASCCHCPTEHVEPTSDPDSRRQPICARGYYHRGRTIAESP</sequence>
<evidence type="ECO:0000256" key="1">
    <source>
        <dbReference type="SAM" id="SignalP"/>
    </source>
</evidence>